<protein>
    <submittedName>
        <fullName evidence="7">ATP-binding domain-containing protein</fullName>
    </submittedName>
</protein>
<dbReference type="RefSeq" id="WP_182853878.1">
    <property type="nucleotide sequence ID" value="NZ_WMLF01000019.1"/>
</dbReference>
<dbReference type="GO" id="GO:0005524">
    <property type="term" value="F:ATP binding"/>
    <property type="evidence" value="ECO:0007669"/>
    <property type="project" value="UniProtKB-KW"/>
</dbReference>
<evidence type="ECO:0000256" key="1">
    <source>
        <dbReference type="ARBA" id="ARBA00022741"/>
    </source>
</evidence>
<feature type="binding site" evidence="5">
    <location>
        <begin position="220"/>
        <end position="227"/>
    </location>
    <ligand>
        <name>ATP</name>
        <dbReference type="ChEBI" id="CHEBI:30616"/>
    </ligand>
</feature>
<keyword evidence="3 5" id="KW-0347">Helicase</keyword>
<dbReference type="Pfam" id="PF13538">
    <property type="entry name" value="UvrD_C_2"/>
    <property type="match status" value="1"/>
</dbReference>
<evidence type="ECO:0000256" key="5">
    <source>
        <dbReference type="PROSITE-ProRule" id="PRU00560"/>
    </source>
</evidence>
<dbReference type="PANTHER" id="PTHR11070:SF45">
    <property type="entry name" value="DNA 3'-5' HELICASE"/>
    <property type="match status" value="1"/>
</dbReference>
<dbReference type="PROSITE" id="PS51198">
    <property type="entry name" value="UVRD_HELICASE_ATP_BIND"/>
    <property type="match status" value="1"/>
</dbReference>
<keyword evidence="1 5" id="KW-0547">Nucleotide-binding</keyword>
<evidence type="ECO:0000256" key="3">
    <source>
        <dbReference type="ARBA" id="ARBA00022806"/>
    </source>
</evidence>
<keyword evidence="4 5" id="KW-0067">ATP-binding</keyword>
<evidence type="ECO:0000313" key="7">
    <source>
        <dbReference type="EMBL" id="MBB1242453.1"/>
    </source>
</evidence>
<name>A0ABR6EB27_9ACTN</name>
<evidence type="ECO:0000256" key="4">
    <source>
        <dbReference type="ARBA" id="ARBA00022840"/>
    </source>
</evidence>
<dbReference type="Gene3D" id="3.40.50.300">
    <property type="entry name" value="P-loop containing nucleotide triphosphate hydrolases"/>
    <property type="match status" value="3"/>
</dbReference>
<dbReference type="InterPro" id="IPR000212">
    <property type="entry name" value="DNA_helicase_UvrD/REP"/>
</dbReference>
<comment type="caution">
    <text evidence="7">The sequence shown here is derived from an EMBL/GenBank/DDBJ whole genome shotgun (WGS) entry which is preliminary data.</text>
</comment>
<dbReference type="Proteomes" id="UP000766698">
    <property type="component" value="Unassembled WGS sequence"/>
</dbReference>
<accession>A0ABR6EB27</accession>
<dbReference type="EMBL" id="WMLF01000019">
    <property type="protein sequence ID" value="MBB1242453.1"/>
    <property type="molecule type" value="Genomic_DNA"/>
</dbReference>
<keyword evidence="2 5" id="KW-0378">Hydrolase</keyword>
<dbReference type="SUPFAM" id="SSF52540">
    <property type="entry name" value="P-loop containing nucleoside triphosphate hydrolases"/>
    <property type="match status" value="1"/>
</dbReference>
<evidence type="ECO:0000313" key="8">
    <source>
        <dbReference type="Proteomes" id="UP000766698"/>
    </source>
</evidence>
<reference evidence="8" key="1">
    <citation type="journal article" date="2020" name="Syst. Appl. Microbiol.">
        <title>Streptomyces alkaliterrae sp. nov., isolated from an alkaline soil, and emended descriptions of Streptomyces alkaliphilus, Streptomyces calidiresistens and Streptomyces durbertensis.</title>
        <authorList>
            <person name="Swiecimska M."/>
            <person name="Golinska P."/>
            <person name="Nouioui I."/>
            <person name="Wypij M."/>
            <person name="Rai M."/>
            <person name="Sangal V."/>
            <person name="Goodfellow M."/>
        </authorList>
    </citation>
    <scope>NUCLEOTIDE SEQUENCE [LARGE SCALE GENOMIC DNA]</scope>
    <source>
        <strain evidence="8">DSM 104538</strain>
    </source>
</reference>
<proteinExistence type="predicted"/>
<evidence type="ECO:0000256" key="2">
    <source>
        <dbReference type="ARBA" id="ARBA00022801"/>
    </source>
</evidence>
<dbReference type="PANTHER" id="PTHR11070">
    <property type="entry name" value="UVRD / RECB / PCRA DNA HELICASE FAMILY MEMBER"/>
    <property type="match status" value="1"/>
</dbReference>
<feature type="domain" description="UvrD-like helicase ATP-binding" evidence="6">
    <location>
        <begin position="199"/>
        <end position="544"/>
    </location>
</feature>
<dbReference type="InterPro" id="IPR027417">
    <property type="entry name" value="P-loop_NTPase"/>
</dbReference>
<gene>
    <name evidence="7" type="ORF">GL263_02520</name>
</gene>
<organism evidence="7 8">
    <name type="scientific">Streptomyces durbertensis</name>
    <dbReference type="NCBI Taxonomy" id="2448886"/>
    <lineage>
        <taxon>Bacteria</taxon>
        <taxon>Bacillati</taxon>
        <taxon>Actinomycetota</taxon>
        <taxon>Actinomycetes</taxon>
        <taxon>Kitasatosporales</taxon>
        <taxon>Streptomycetaceae</taxon>
        <taxon>Streptomyces</taxon>
    </lineage>
</organism>
<dbReference type="InterPro" id="IPR027785">
    <property type="entry name" value="UvrD-like_helicase_C"/>
</dbReference>
<evidence type="ECO:0000259" key="6">
    <source>
        <dbReference type="PROSITE" id="PS51198"/>
    </source>
</evidence>
<dbReference type="InterPro" id="IPR014016">
    <property type="entry name" value="UvrD-like_ATP-bd"/>
</dbReference>
<sequence>MPPRSPATPEDPLSRERTYHERCRAAVVSMIRTAEQQVRLGADTAASGADAEVLGYRLRSHAKELSELPDGPLFFGALTFAADDPAAGEHSGQHYHLGRMRITPGPAEQPLVVDWRAPVARAFYQAGADDPQGVTVRRRFGWAPGSRGEAADLTGLEDEHLGRGGQLGQVRQARRPNGGLLAAEIERPRAGPMRDIVATIQPEQDVLVRAELSESLCVQGAPGTGKTAVGLHRAAYLLYSEPRRVQRGGMLILGPNRGFLRYISQVLPALGETGVRQSTLDDEISRHQVSREDAVGTAVLKHDIRMAGVLRRALYSRVRPDRARDLVLPDGATRRRLPAEDVERVVREVRAEEVTYGVGRQRVRERLVRAVQREAERRGGPRSGAWLQRVSRARPVAAVLNAVWPVASPEEVLCELLTSADLLAAAAGDALLADEQRALLRPDGSRGRRPGDWSSADLVLLDELEGLINRPAGYGHIVIDEAQDLSPMQCRAIARRSTTGSLTVLGDLAQATVPWAASDWGRLLAHLGKPDATYSPLSEGFRVPGAVAEVANRLLVGLDVDLPPIRSLRSDGEMSVHPVADLTAAAVATAHTALGHAGSVGVITADHQADLIRRALGRAGLRPGSPETPEARLTVVPASKSKGLEYDTVVLVEPAALVRAEPRGLNLLYVAVTRAVSRLHVLHSEALPAAFLGVHGDSAGAS</sequence>
<keyword evidence="8" id="KW-1185">Reference proteome</keyword>